<dbReference type="Gene3D" id="1.20.140.10">
    <property type="entry name" value="Butyryl-CoA Dehydrogenase, subunit A, domain 3"/>
    <property type="match status" value="1"/>
</dbReference>
<dbReference type="GO" id="GO:0050660">
    <property type="term" value="F:flavin adenine dinucleotide binding"/>
    <property type="evidence" value="ECO:0007669"/>
    <property type="project" value="InterPro"/>
</dbReference>
<organism evidence="1">
    <name type="scientific">marine metagenome</name>
    <dbReference type="NCBI Taxonomy" id="408172"/>
    <lineage>
        <taxon>unclassified sequences</taxon>
        <taxon>metagenomes</taxon>
        <taxon>ecological metagenomes</taxon>
    </lineage>
</organism>
<dbReference type="PANTHER" id="PTHR43884:SF12">
    <property type="entry name" value="ISOVALERYL-COA DEHYDROGENASE, MITOCHONDRIAL-RELATED"/>
    <property type="match status" value="1"/>
</dbReference>
<sequence>MPECLPKDLEEFRSDLLDFLVEKRGLPSIELRKACLTKGIYKIPQPIKYGGSDAGPLKLAISYETVAMAGISKISDVIGPGPGILSGANAVIEANYLSPMLRGEKIGSFAFTEADPSNPTVASWTGGNLKITGKKSYVSSGHNSDFMSVVLNVKQGDASLPSGPAVVVIDAAVPGVLIGDPFVSLDGSAHSEVTFKDVLVSPNDVVGTIGEGISRAIGGILKERLEQAAIATGMALYAMSLVTE</sequence>
<dbReference type="InterPro" id="IPR037069">
    <property type="entry name" value="AcylCoA_DH/ox_N_sf"/>
</dbReference>
<gene>
    <name evidence="1" type="ORF">METZ01_LOCUS291627</name>
</gene>
<proteinExistence type="predicted"/>
<dbReference type="InterPro" id="IPR009100">
    <property type="entry name" value="AcylCoA_DH/oxidase_NM_dom_sf"/>
</dbReference>
<reference evidence="1" key="1">
    <citation type="submission" date="2018-05" db="EMBL/GenBank/DDBJ databases">
        <authorList>
            <person name="Lanie J.A."/>
            <person name="Ng W.-L."/>
            <person name="Kazmierczak K.M."/>
            <person name="Andrzejewski T.M."/>
            <person name="Davidsen T.M."/>
            <person name="Wayne K.J."/>
            <person name="Tettelin H."/>
            <person name="Glass J.I."/>
            <person name="Rusch D."/>
            <person name="Podicherti R."/>
            <person name="Tsui H.-C.T."/>
            <person name="Winkler M.E."/>
        </authorList>
    </citation>
    <scope>NUCLEOTIDE SEQUENCE</scope>
</reference>
<evidence type="ECO:0000313" key="1">
    <source>
        <dbReference type="EMBL" id="SVC38773.1"/>
    </source>
</evidence>
<dbReference type="SUPFAM" id="SSF56645">
    <property type="entry name" value="Acyl-CoA dehydrogenase NM domain-like"/>
    <property type="match status" value="1"/>
</dbReference>
<dbReference type="Gene3D" id="2.40.110.10">
    <property type="entry name" value="Butyryl-CoA Dehydrogenase, subunit A, domain 2"/>
    <property type="match status" value="1"/>
</dbReference>
<dbReference type="EMBL" id="UINC01088494">
    <property type="protein sequence ID" value="SVC38773.1"/>
    <property type="molecule type" value="Genomic_DNA"/>
</dbReference>
<accession>A0A382LQU7</accession>
<evidence type="ECO:0008006" key="2">
    <source>
        <dbReference type="Google" id="ProtNLM"/>
    </source>
</evidence>
<dbReference type="Gene3D" id="1.10.540.10">
    <property type="entry name" value="Acyl-CoA dehydrogenase/oxidase, N-terminal domain"/>
    <property type="match status" value="1"/>
</dbReference>
<protein>
    <recommendedName>
        <fullName evidence="2">Acyl-CoA dehydrogenase/oxidase N-terminal domain-containing protein</fullName>
    </recommendedName>
</protein>
<dbReference type="InterPro" id="IPR046373">
    <property type="entry name" value="Acyl-CoA_Oxase/DH_mid-dom_sf"/>
</dbReference>
<name>A0A382LQU7_9ZZZZ</name>
<dbReference type="GO" id="GO:0003995">
    <property type="term" value="F:acyl-CoA dehydrogenase activity"/>
    <property type="evidence" value="ECO:0007669"/>
    <property type="project" value="TreeGrafter"/>
</dbReference>
<feature type="non-terminal residue" evidence="1">
    <location>
        <position position="244"/>
    </location>
</feature>
<dbReference type="AlphaFoldDB" id="A0A382LQU7"/>
<dbReference type="PANTHER" id="PTHR43884">
    <property type="entry name" value="ACYL-COA DEHYDROGENASE"/>
    <property type="match status" value="1"/>
</dbReference>